<dbReference type="GO" id="GO:0003677">
    <property type="term" value="F:DNA binding"/>
    <property type="evidence" value="ECO:0007669"/>
    <property type="project" value="UniProtKB-KW"/>
</dbReference>
<dbReference type="SUPFAM" id="SSF53850">
    <property type="entry name" value="Periplasmic binding protein-like II"/>
    <property type="match status" value="1"/>
</dbReference>
<dbReference type="Pfam" id="PF03466">
    <property type="entry name" value="LysR_substrate"/>
    <property type="match status" value="1"/>
</dbReference>
<keyword evidence="2" id="KW-0805">Transcription regulation</keyword>
<dbReference type="FunFam" id="1.10.10.10:FF:000001">
    <property type="entry name" value="LysR family transcriptional regulator"/>
    <property type="match status" value="1"/>
</dbReference>
<keyword evidence="3 6" id="KW-0238">DNA-binding</keyword>
<dbReference type="SUPFAM" id="SSF46785">
    <property type="entry name" value="Winged helix' DNA-binding domain"/>
    <property type="match status" value="1"/>
</dbReference>
<dbReference type="InterPro" id="IPR036388">
    <property type="entry name" value="WH-like_DNA-bd_sf"/>
</dbReference>
<evidence type="ECO:0000256" key="4">
    <source>
        <dbReference type="ARBA" id="ARBA00023163"/>
    </source>
</evidence>
<dbReference type="InterPro" id="IPR000847">
    <property type="entry name" value="LysR_HTH_N"/>
</dbReference>
<dbReference type="PANTHER" id="PTHR30346:SF0">
    <property type="entry name" value="HCA OPERON TRANSCRIPTIONAL ACTIVATOR HCAR"/>
    <property type="match status" value="1"/>
</dbReference>
<proteinExistence type="inferred from homology"/>
<name>A0A2T0RIQ4_9ACTN</name>
<evidence type="ECO:0000259" key="5">
    <source>
        <dbReference type="PROSITE" id="PS50931"/>
    </source>
</evidence>
<gene>
    <name evidence="6" type="ORF">CLV70_12111</name>
</gene>
<protein>
    <submittedName>
        <fullName evidence="6">DNA-binding transcriptional LysR family regulator</fullName>
    </submittedName>
</protein>
<dbReference type="AlphaFoldDB" id="A0A2T0RIQ4"/>
<dbReference type="Proteomes" id="UP000239209">
    <property type="component" value="Unassembled WGS sequence"/>
</dbReference>
<reference evidence="6 7" key="1">
    <citation type="submission" date="2018-03" db="EMBL/GenBank/DDBJ databases">
        <title>Genomic Encyclopedia of Archaeal and Bacterial Type Strains, Phase II (KMG-II): from individual species to whole genera.</title>
        <authorList>
            <person name="Goeker M."/>
        </authorList>
    </citation>
    <scope>NUCLEOTIDE SEQUENCE [LARGE SCALE GENOMIC DNA]</scope>
    <source>
        <strain evidence="6 7">DSM 45348</strain>
    </source>
</reference>
<evidence type="ECO:0000313" key="6">
    <source>
        <dbReference type="EMBL" id="PRY21011.1"/>
    </source>
</evidence>
<comment type="similarity">
    <text evidence="1">Belongs to the LysR transcriptional regulatory family.</text>
</comment>
<dbReference type="Gene3D" id="3.40.190.290">
    <property type="match status" value="1"/>
</dbReference>
<organism evidence="6 7">
    <name type="scientific">Pseudosporangium ferrugineum</name>
    <dbReference type="NCBI Taxonomy" id="439699"/>
    <lineage>
        <taxon>Bacteria</taxon>
        <taxon>Bacillati</taxon>
        <taxon>Actinomycetota</taxon>
        <taxon>Actinomycetes</taxon>
        <taxon>Micromonosporales</taxon>
        <taxon>Micromonosporaceae</taxon>
        <taxon>Pseudosporangium</taxon>
    </lineage>
</organism>
<sequence length="307" mass="32309">MERPEVRELVYFTAVAEELHFGRAAARLGMSQPPLSRAIQQLERRLGVALLDRGSRRVALTEAGAVLLREGRTVLDAAAAAARRTRRAGRADPHLVLVIKPGGDGGLLPAILDAYQAEPGALPVELVCSFGERELLLREGRADAALLHRPHPDLTGLDTQDLLTEPQFLVVPRSHRLAGRTRVCLDDLAGEPLPRWPGASEGGSPGPEVHDLGQLLHLIALRRMVAVLPSSIRDQFRDDLVAVPVEDAEPTTLVLAWPEHATSPALAAFVRTAAAVAGKATGTAAAVASQATGAVAAVAGQATGHGG</sequence>
<evidence type="ECO:0000256" key="1">
    <source>
        <dbReference type="ARBA" id="ARBA00009437"/>
    </source>
</evidence>
<feature type="domain" description="HTH lysR-type" evidence="5">
    <location>
        <begin position="4"/>
        <end position="61"/>
    </location>
</feature>
<dbReference type="OrthoDB" id="79118at2"/>
<evidence type="ECO:0000256" key="3">
    <source>
        <dbReference type="ARBA" id="ARBA00023125"/>
    </source>
</evidence>
<dbReference type="Gene3D" id="3.40.190.10">
    <property type="entry name" value="Periplasmic binding protein-like II"/>
    <property type="match status" value="2"/>
</dbReference>
<dbReference type="GO" id="GO:0003700">
    <property type="term" value="F:DNA-binding transcription factor activity"/>
    <property type="evidence" value="ECO:0007669"/>
    <property type="project" value="InterPro"/>
</dbReference>
<dbReference type="InterPro" id="IPR036390">
    <property type="entry name" value="WH_DNA-bd_sf"/>
</dbReference>
<dbReference type="InterPro" id="IPR005119">
    <property type="entry name" value="LysR_subst-bd"/>
</dbReference>
<dbReference type="EMBL" id="PVZG01000021">
    <property type="protein sequence ID" value="PRY21011.1"/>
    <property type="molecule type" value="Genomic_DNA"/>
</dbReference>
<keyword evidence="7" id="KW-1185">Reference proteome</keyword>
<dbReference type="PRINTS" id="PR00039">
    <property type="entry name" value="HTHLYSR"/>
</dbReference>
<dbReference type="RefSeq" id="WP_106130327.1">
    <property type="nucleotide sequence ID" value="NZ_PVZG01000021.1"/>
</dbReference>
<dbReference type="Pfam" id="PF00126">
    <property type="entry name" value="HTH_1"/>
    <property type="match status" value="1"/>
</dbReference>
<dbReference type="GO" id="GO:0032993">
    <property type="term" value="C:protein-DNA complex"/>
    <property type="evidence" value="ECO:0007669"/>
    <property type="project" value="TreeGrafter"/>
</dbReference>
<evidence type="ECO:0000313" key="7">
    <source>
        <dbReference type="Proteomes" id="UP000239209"/>
    </source>
</evidence>
<dbReference type="CDD" id="cd08414">
    <property type="entry name" value="PBP2_LTTR_aromatics_like"/>
    <property type="match status" value="1"/>
</dbReference>
<comment type="caution">
    <text evidence="6">The sequence shown here is derived from an EMBL/GenBank/DDBJ whole genome shotgun (WGS) entry which is preliminary data.</text>
</comment>
<evidence type="ECO:0000256" key="2">
    <source>
        <dbReference type="ARBA" id="ARBA00023015"/>
    </source>
</evidence>
<dbReference type="PANTHER" id="PTHR30346">
    <property type="entry name" value="TRANSCRIPTIONAL DUAL REGULATOR HCAR-RELATED"/>
    <property type="match status" value="1"/>
</dbReference>
<dbReference type="PROSITE" id="PS50931">
    <property type="entry name" value="HTH_LYSR"/>
    <property type="match status" value="1"/>
</dbReference>
<keyword evidence="4" id="KW-0804">Transcription</keyword>
<dbReference type="Gene3D" id="1.10.10.10">
    <property type="entry name" value="Winged helix-like DNA-binding domain superfamily/Winged helix DNA-binding domain"/>
    <property type="match status" value="1"/>
</dbReference>
<accession>A0A2T0RIQ4</accession>